<evidence type="ECO:0000313" key="5">
    <source>
        <dbReference type="Proteomes" id="UP000279307"/>
    </source>
</evidence>
<evidence type="ECO:0000259" key="3">
    <source>
        <dbReference type="Pfam" id="PF13359"/>
    </source>
</evidence>
<dbReference type="Proteomes" id="UP000279307">
    <property type="component" value="Chromosome 8"/>
</dbReference>
<evidence type="ECO:0000313" key="4">
    <source>
        <dbReference type="EMBL" id="RLU19261.1"/>
    </source>
</evidence>
<dbReference type="AlphaFoldDB" id="A0A3L8DG29"/>
<dbReference type="InterPro" id="IPR027806">
    <property type="entry name" value="HARBI1_dom"/>
</dbReference>
<gene>
    <name evidence="4" type="ORF">DMN91_007818</name>
</gene>
<protein>
    <recommendedName>
        <fullName evidence="3">DDE Tnp4 domain-containing protein</fullName>
    </recommendedName>
</protein>
<evidence type="ECO:0000256" key="2">
    <source>
        <dbReference type="ARBA" id="ARBA00022723"/>
    </source>
</evidence>
<accession>A0A3L8DG29</accession>
<sequence>MGRIYLYQLPQKAIEILLIGRDGLPIFYRQLLMINAGSTHDAAVFKDSSLYRDAQNVIPQGTRNIDGLEVSYFIIGDPAYPLLSWLLKGYPGTVTPKQESFNTHLNSARVAVEMAKEQFVQQWLNDVVEAETIYPQPVNIINRERDEISGSTVRQHLTVYEGDANGVEEQFVEVDDEGDREIENGEDGVGVLDKGDGDLYRYTLLVGEGDEGNVCNGIDIGRN</sequence>
<dbReference type="OrthoDB" id="2668416at2759"/>
<feature type="domain" description="DDE Tnp4" evidence="3">
    <location>
        <begin position="36"/>
        <end position="117"/>
    </location>
</feature>
<keyword evidence="2" id="KW-0479">Metal-binding</keyword>
<reference evidence="4 5" key="1">
    <citation type="journal article" date="2018" name="Genome Res.">
        <title>The genomic architecture and molecular evolution of ant odorant receptors.</title>
        <authorList>
            <person name="McKenzie S.K."/>
            <person name="Kronauer D.J.C."/>
        </authorList>
    </citation>
    <scope>NUCLEOTIDE SEQUENCE [LARGE SCALE GENOMIC DNA]</scope>
    <source>
        <strain evidence="4">Clonal line C1</strain>
    </source>
</reference>
<comment type="cofactor">
    <cofactor evidence="1">
        <name>a divalent metal cation</name>
        <dbReference type="ChEBI" id="CHEBI:60240"/>
    </cofactor>
</comment>
<dbReference type="Pfam" id="PF13359">
    <property type="entry name" value="DDE_Tnp_4"/>
    <property type="match status" value="1"/>
</dbReference>
<comment type="caution">
    <text evidence="4">The sequence shown here is derived from an EMBL/GenBank/DDBJ whole genome shotgun (WGS) entry which is preliminary data.</text>
</comment>
<evidence type="ECO:0000256" key="1">
    <source>
        <dbReference type="ARBA" id="ARBA00001968"/>
    </source>
</evidence>
<organism evidence="4 5">
    <name type="scientific">Ooceraea biroi</name>
    <name type="common">Clonal raider ant</name>
    <name type="synonym">Cerapachys biroi</name>
    <dbReference type="NCBI Taxonomy" id="2015173"/>
    <lineage>
        <taxon>Eukaryota</taxon>
        <taxon>Metazoa</taxon>
        <taxon>Ecdysozoa</taxon>
        <taxon>Arthropoda</taxon>
        <taxon>Hexapoda</taxon>
        <taxon>Insecta</taxon>
        <taxon>Pterygota</taxon>
        <taxon>Neoptera</taxon>
        <taxon>Endopterygota</taxon>
        <taxon>Hymenoptera</taxon>
        <taxon>Apocrita</taxon>
        <taxon>Aculeata</taxon>
        <taxon>Formicoidea</taxon>
        <taxon>Formicidae</taxon>
        <taxon>Dorylinae</taxon>
        <taxon>Ooceraea</taxon>
    </lineage>
</organism>
<proteinExistence type="predicted"/>
<name>A0A3L8DG29_OOCBI</name>
<dbReference type="EMBL" id="QOIP01000008">
    <property type="protein sequence ID" value="RLU19261.1"/>
    <property type="molecule type" value="Genomic_DNA"/>
</dbReference>
<dbReference type="GO" id="GO:0046872">
    <property type="term" value="F:metal ion binding"/>
    <property type="evidence" value="ECO:0007669"/>
    <property type="project" value="UniProtKB-KW"/>
</dbReference>